<dbReference type="STRING" id="1079859.SAMN04515674_101106"/>
<gene>
    <name evidence="2" type="ORF">SAMN04515674_101106</name>
</gene>
<dbReference type="Gene3D" id="3.30.160.670">
    <property type="match status" value="1"/>
</dbReference>
<dbReference type="InterPro" id="IPR025411">
    <property type="entry name" value="DUF4136"/>
</dbReference>
<dbReference type="RefSeq" id="WP_092010516.1">
    <property type="nucleotide sequence ID" value="NZ_FOXH01000001.1"/>
</dbReference>
<feature type="domain" description="DUF4136" evidence="1">
    <location>
        <begin position="22"/>
        <end position="175"/>
    </location>
</feature>
<proteinExistence type="predicted"/>
<dbReference type="Proteomes" id="UP000199306">
    <property type="component" value="Unassembled WGS sequence"/>
</dbReference>
<dbReference type="AlphaFoldDB" id="A0A1I5M2Z1"/>
<reference evidence="2 3" key="1">
    <citation type="submission" date="2016-10" db="EMBL/GenBank/DDBJ databases">
        <authorList>
            <person name="de Groot N.N."/>
        </authorList>
    </citation>
    <scope>NUCLEOTIDE SEQUENCE [LARGE SCALE GENOMIC DNA]</scope>
    <source>
        <strain evidence="3">E92,LMG 26720,CCM 7988</strain>
    </source>
</reference>
<sequence>MKIIASLIILGILTSCSPYRIVNNHVDKEVDFKNYKTFSFTTDIEVQGLTRDIKNSSTINEIKRAISSELKSRGYHPDLKSDLLVNIGLVVQEKIQTRETNFRDAPRYVGQRRYSWKSETVEVGRYKEGTLSVDLVDVKQNRLVWEAAVTTVLDKDSHRPENVDKAVRALFRKFPE</sequence>
<evidence type="ECO:0000313" key="2">
    <source>
        <dbReference type="EMBL" id="SFP04008.1"/>
    </source>
</evidence>
<evidence type="ECO:0000259" key="1">
    <source>
        <dbReference type="Pfam" id="PF13590"/>
    </source>
</evidence>
<dbReference type="OrthoDB" id="118896at2"/>
<keyword evidence="3" id="KW-1185">Reference proteome</keyword>
<dbReference type="Pfam" id="PF13590">
    <property type="entry name" value="DUF4136"/>
    <property type="match status" value="1"/>
</dbReference>
<dbReference type="EMBL" id="FOXH01000001">
    <property type="protein sequence ID" value="SFP04008.1"/>
    <property type="molecule type" value="Genomic_DNA"/>
</dbReference>
<evidence type="ECO:0000313" key="3">
    <source>
        <dbReference type="Proteomes" id="UP000199306"/>
    </source>
</evidence>
<name>A0A1I5M2Z1_9BACT</name>
<accession>A0A1I5M2Z1</accession>
<organism evidence="2 3">
    <name type="scientific">Pseudarcicella hirudinis</name>
    <dbReference type="NCBI Taxonomy" id="1079859"/>
    <lineage>
        <taxon>Bacteria</taxon>
        <taxon>Pseudomonadati</taxon>
        <taxon>Bacteroidota</taxon>
        <taxon>Cytophagia</taxon>
        <taxon>Cytophagales</taxon>
        <taxon>Flectobacillaceae</taxon>
        <taxon>Pseudarcicella</taxon>
    </lineage>
</organism>
<protein>
    <recommendedName>
        <fullName evidence="1">DUF4136 domain-containing protein</fullName>
    </recommendedName>
</protein>
<dbReference type="PROSITE" id="PS51257">
    <property type="entry name" value="PROKAR_LIPOPROTEIN"/>
    <property type="match status" value="1"/>
</dbReference>